<dbReference type="PANTHER" id="PTHR11203:SF49">
    <property type="entry name" value="BLL1145 PROTEIN"/>
    <property type="match status" value="1"/>
</dbReference>
<dbReference type="SUPFAM" id="SSF56281">
    <property type="entry name" value="Metallo-hydrolase/oxidoreductase"/>
    <property type="match status" value="1"/>
</dbReference>
<dbReference type="InterPro" id="IPR050698">
    <property type="entry name" value="MBL"/>
</dbReference>
<dbReference type="Pfam" id="PF12706">
    <property type="entry name" value="Lactamase_B_2"/>
    <property type="match status" value="1"/>
</dbReference>
<dbReference type="Proteomes" id="UP000278149">
    <property type="component" value="Unassembled WGS sequence"/>
</dbReference>
<comment type="caution">
    <text evidence="2">The sequence shown here is derived from an EMBL/GenBank/DDBJ whole genome shotgun (WGS) entry which is preliminary data.</text>
</comment>
<proteinExistence type="predicted"/>
<dbReference type="SMART" id="SM00849">
    <property type="entry name" value="Lactamase_B"/>
    <property type="match status" value="1"/>
</dbReference>
<organism evidence="2 3">
    <name type="scientific">Candidatus Korarchaeum cryptofilum</name>
    <dbReference type="NCBI Taxonomy" id="498846"/>
    <lineage>
        <taxon>Archaea</taxon>
        <taxon>Thermoproteota</taxon>
        <taxon>Candidatus Korarchaeia</taxon>
        <taxon>Candidatus Korarchaeales</taxon>
        <taxon>Candidatus Korarchaeaceae</taxon>
        <taxon>Candidatus Korarchaeum</taxon>
    </lineage>
</organism>
<sequence>MRLRAITAIPVAIDRRIGNHFGTLNPPASSVLNDSIPATDIGMNPFSLLFTLGMLTPRSYALNKNKSSNRGLDAMRFRYGNGIEIECGERILIDPKRAIEGIPVLISHAHSDHVPRNVSHVKTDVYASFGTASILRRLYGGHYKILHFNESISIGNFEIYAFPAGHIYGSSGFLINCGKISLFYTGDVNPRGGLTVESPARIPKADILITEATYGLPKFRFPDQEVTRARLSKWVIKEVMNGRSPILSAYLIGKSQEVIATLNRYTNLEVSVSKRIADVSEAYSVFDLRYEVDTHKDAHVTHKAYDNAARVTGWAILSKRECDFPLSAHADFYDLLNVVELSNSSRIYTVYGYAEGFAKILKKMGIEASALSDTWVEL</sequence>
<dbReference type="AlphaFoldDB" id="A0A3R9QZA9"/>
<dbReference type="InterPro" id="IPR036866">
    <property type="entry name" value="RibonucZ/Hydroxyglut_hydro"/>
</dbReference>
<evidence type="ECO:0000313" key="3">
    <source>
        <dbReference type="Proteomes" id="UP000278149"/>
    </source>
</evidence>
<dbReference type="GO" id="GO:0004521">
    <property type="term" value="F:RNA endonuclease activity"/>
    <property type="evidence" value="ECO:0007669"/>
    <property type="project" value="TreeGrafter"/>
</dbReference>
<name>A0A3R9QZA9_9CREN</name>
<gene>
    <name evidence="2" type="ORF">D9Q81_03245</name>
</gene>
<dbReference type="Gene3D" id="3.60.15.10">
    <property type="entry name" value="Ribonuclease Z/Hydroxyacylglutathione hydrolase-like"/>
    <property type="match status" value="1"/>
</dbReference>
<dbReference type="InterPro" id="IPR001279">
    <property type="entry name" value="Metallo-B-lactamas"/>
</dbReference>
<accession>A0A3R9QZA9</accession>
<dbReference type="EMBL" id="RCOR01000018">
    <property type="protein sequence ID" value="RSN69630.1"/>
    <property type="molecule type" value="Genomic_DNA"/>
</dbReference>
<reference evidence="2 3" key="1">
    <citation type="submission" date="2018-10" db="EMBL/GenBank/DDBJ databases">
        <title>Co-occurring genomic capacity for anaerobic methane metabolism and dissimilatory sulfite reduction discovered in the Korarchaeota.</title>
        <authorList>
            <person name="Mckay L.J."/>
            <person name="Dlakic M."/>
            <person name="Fields M.W."/>
            <person name="Delmont T.O."/>
            <person name="Eren A.M."/>
            <person name="Jay Z.J."/>
            <person name="Klingelsmith K.B."/>
            <person name="Rusch D.B."/>
            <person name="Inskeep W.P."/>
        </authorList>
    </citation>
    <scope>NUCLEOTIDE SEQUENCE [LARGE SCALE GENOMIC DNA]</scope>
    <source>
        <strain evidence="2 3">WS</strain>
    </source>
</reference>
<dbReference type="PANTHER" id="PTHR11203">
    <property type="entry name" value="CLEAVAGE AND POLYADENYLATION SPECIFICITY FACTOR FAMILY MEMBER"/>
    <property type="match status" value="1"/>
</dbReference>
<evidence type="ECO:0000259" key="1">
    <source>
        <dbReference type="SMART" id="SM00849"/>
    </source>
</evidence>
<evidence type="ECO:0000313" key="2">
    <source>
        <dbReference type="EMBL" id="RSN69630.1"/>
    </source>
</evidence>
<feature type="domain" description="Metallo-beta-lactamase" evidence="1">
    <location>
        <begin position="79"/>
        <end position="219"/>
    </location>
</feature>
<protein>
    <recommendedName>
        <fullName evidence="1">Metallo-beta-lactamase domain-containing protein</fullName>
    </recommendedName>
</protein>